<proteinExistence type="predicted"/>
<keyword evidence="2" id="KW-1185">Reference proteome</keyword>
<dbReference type="EMBL" id="FNUG01000003">
    <property type="protein sequence ID" value="SEE92167.1"/>
    <property type="molecule type" value="Genomic_DNA"/>
</dbReference>
<gene>
    <name evidence="1" type="ORF">SAMN04488034_10373</name>
</gene>
<sequence length="222" mass="26479">MEVNYIQHLNKVFRRFSNDENLKAVQISLYMALFQMWNMAHFPEILYVNRQEVMRTSKIGSLKTYHRGLWYLNDRRYIRYFPSHDPQVGSRIKLLIFKEKRLGKKGTTKDTTTGITREHQEEQVVPPFINCNKQLKTLAKPPSSENVVVDFFKRKKWPEIEARKFFNHYKSTGWKIGGKAKIHDWEAAAENWMIKAGERKRDFFKDPENLKTSKFKNYGEPL</sequence>
<organism evidence="1 2">
    <name type="scientific">Salinimicrobium catena</name>
    <dbReference type="NCBI Taxonomy" id="390640"/>
    <lineage>
        <taxon>Bacteria</taxon>
        <taxon>Pseudomonadati</taxon>
        <taxon>Bacteroidota</taxon>
        <taxon>Flavobacteriia</taxon>
        <taxon>Flavobacteriales</taxon>
        <taxon>Flavobacteriaceae</taxon>
        <taxon>Salinimicrobium</taxon>
    </lineage>
</organism>
<protein>
    <submittedName>
        <fullName evidence="1">Uncharacterized protein</fullName>
    </submittedName>
</protein>
<accession>A0A1H5MTT5</accession>
<dbReference type="AlphaFoldDB" id="A0A1H5MTT5"/>
<dbReference type="STRING" id="390640.SAMN04488034_10373"/>
<evidence type="ECO:0000313" key="1">
    <source>
        <dbReference type="EMBL" id="SEE92167.1"/>
    </source>
</evidence>
<dbReference type="Proteomes" id="UP000199448">
    <property type="component" value="Unassembled WGS sequence"/>
</dbReference>
<reference evidence="1 2" key="1">
    <citation type="submission" date="2016-10" db="EMBL/GenBank/DDBJ databases">
        <authorList>
            <person name="de Groot N.N."/>
        </authorList>
    </citation>
    <scope>NUCLEOTIDE SEQUENCE [LARGE SCALE GENOMIC DNA]</scope>
    <source>
        <strain evidence="1 2">DSM 23553</strain>
    </source>
</reference>
<name>A0A1H5MTT5_9FLAO</name>
<evidence type="ECO:0000313" key="2">
    <source>
        <dbReference type="Proteomes" id="UP000199448"/>
    </source>
</evidence>